<evidence type="ECO:0000313" key="2">
    <source>
        <dbReference type="EMBL" id="TMW55191.1"/>
    </source>
</evidence>
<dbReference type="PANTHER" id="PTHR43383">
    <property type="entry name" value="NODULIN 6"/>
    <property type="match status" value="1"/>
</dbReference>
<evidence type="ECO:0000313" key="3">
    <source>
        <dbReference type="Proteomes" id="UP000794436"/>
    </source>
</evidence>
<accession>A0A8K1C2D6</accession>
<dbReference type="Proteomes" id="UP000794436">
    <property type="component" value="Unassembled WGS sequence"/>
</dbReference>
<reference evidence="2" key="1">
    <citation type="submission" date="2019-03" db="EMBL/GenBank/DDBJ databases">
        <title>Long read genome sequence of the mycoparasitic Pythium oligandrum ATCC 38472 isolated from sugarbeet rhizosphere.</title>
        <authorList>
            <person name="Gaulin E."/>
        </authorList>
    </citation>
    <scope>NUCLEOTIDE SEQUENCE</scope>
    <source>
        <strain evidence="2">ATCC 38472_TT</strain>
    </source>
</reference>
<sequence>MQSVDAKEWGQAVRRELVSLGEHGVWELVRPPKDAHVVGCKWVFALKHNEKGEIVRFKARLVAQGFSQAFGVDYNETYSPVATLNSIRILLALCCQLGYIVHQCDVDTAFLHGKLKETIYMRVPDGVDHEPGEVCSLKRSLYGLKQASAVWYHTITEIFKQIGFTPCVSDPCIFVKRVGDDFVYISLYVDDLLIAAKQQNHIHDVKEQLRLHFKMKDLGTAKFVIGMEIEHDVDNNVMEWFGNYPRRNVDRLKTN</sequence>
<protein>
    <recommendedName>
        <fullName evidence="1">Reverse transcriptase Ty1/copia-type domain-containing protein</fullName>
    </recommendedName>
</protein>
<name>A0A8K1C2D6_PYTOL</name>
<organism evidence="2 3">
    <name type="scientific">Pythium oligandrum</name>
    <name type="common">Mycoparasitic fungus</name>
    <dbReference type="NCBI Taxonomy" id="41045"/>
    <lineage>
        <taxon>Eukaryota</taxon>
        <taxon>Sar</taxon>
        <taxon>Stramenopiles</taxon>
        <taxon>Oomycota</taxon>
        <taxon>Peronosporomycetes</taxon>
        <taxon>Pythiales</taxon>
        <taxon>Pythiaceae</taxon>
        <taxon>Pythium</taxon>
    </lineage>
</organism>
<dbReference type="PANTHER" id="PTHR43383:SF2">
    <property type="entry name" value="AMIDOHYDROLASE 2 FAMILY PROTEIN"/>
    <property type="match status" value="1"/>
</dbReference>
<gene>
    <name evidence="2" type="ORF">Poli38472_013953</name>
</gene>
<feature type="domain" description="Reverse transcriptase Ty1/copia-type" evidence="1">
    <location>
        <begin position="25"/>
        <end position="234"/>
    </location>
</feature>
<keyword evidence="3" id="KW-1185">Reference proteome</keyword>
<dbReference type="OrthoDB" id="164869at2759"/>
<comment type="caution">
    <text evidence="2">The sequence shown here is derived from an EMBL/GenBank/DDBJ whole genome shotgun (WGS) entry which is preliminary data.</text>
</comment>
<dbReference type="EMBL" id="SPLM01000149">
    <property type="protein sequence ID" value="TMW55191.1"/>
    <property type="molecule type" value="Genomic_DNA"/>
</dbReference>
<dbReference type="AlphaFoldDB" id="A0A8K1C2D6"/>
<proteinExistence type="predicted"/>
<dbReference type="SUPFAM" id="SSF56672">
    <property type="entry name" value="DNA/RNA polymerases"/>
    <property type="match status" value="1"/>
</dbReference>
<evidence type="ECO:0000259" key="1">
    <source>
        <dbReference type="Pfam" id="PF07727"/>
    </source>
</evidence>
<dbReference type="Pfam" id="PF07727">
    <property type="entry name" value="RVT_2"/>
    <property type="match status" value="1"/>
</dbReference>
<dbReference type="InterPro" id="IPR013103">
    <property type="entry name" value="RVT_2"/>
</dbReference>
<dbReference type="InterPro" id="IPR043502">
    <property type="entry name" value="DNA/RNA_pol_sf"/>
</dbReference>